<dbReference type="CDD" id="cd00167">
    <property type="entry name" value="SANT"/>
    <property type="match status" value="1"/>
</dbReference>
<dbReference type="SMART" id="SM00717">
    <property type="entry name" value="SANT"/>
    <property type="match status" value="1"/>
</dbReference>
<dbReference type="InterPro" id="IPR052245">
    <property type="entry name" value="Plant_Stress_Dev_TF"/>
</dbReference>
<dbReference type="AlphaFoldDB" id="A0ABD3EN56"/>
<accession>A0ABD3EN56</accession>
<protein>
    <recommendedName>
        <fullName evidence="6">HTH myb-type domain-containing protein</fullName>
    </recommendedName>
</protein>
<name>A0ABD3EN56_9LAMI</name>
<evidence type="ECO:0000313" key="7">
    <source>
        <dbReference type="EMBL" id="KAL3655671.1"/>
    </source>
</evidence>
<evidence type="ECO:0000313" key="8">
    <source>
        <dbReference type="Proteomes" id="UP001632038"/>
    </source>
</evidence>
<evidence type="ECO:0000256" key="2">
    <source>
        <dbReference type="ARBA" id="ARBA00023015"/>
    </source>
</evidence>
<comment type="caution">
    <text evidence="7">The sequence shown here is derived from an EMBL/GenBank/DDBJ whole genome shotgun (WGS) entry which is preliminary data.</text>
</comment>
<comment type="subcellular location">
    <subcellularLocation>
        <location evidence="1">Nucleus</location>
    </subcellularLocation>
</comment>
<organism evidence="7 8">
    <name type="scientific">Castilleja foliolosa</name>
    <dbReference type="NCBI Taxonomy" id="1961234"/>
    <lineage>
        <taxon>Eukaryota</taxon>
        <taxon>Viridiplantae</taxon>
        <taxon>Streptophyta</taxon>
        <taxon>Embryophyta</taxon>
        <taxon>Tracheophyta</taxon>
        <taxon>Spermatophyta</taxon>
        <taxon>Magnoliopsida</taxon>
        <taxon>eudicotyledons</taxon>
        <taxon>Gunneridae</taxon>
        <taxon>Pentapetalae</taxon>
        <taxon>asterids</taxon>
        <taxon>lamiids</taxon>
        <taxon>Lamiales</taxon>
        <taxon>Orobanchaceae</taxon>
        <taxon>Pedicularideae</taxon>
        <taxon>Castillejinae</taxon>
        <taxon>Castilleja</taxon>
    </lineage>
</organism>
<dbReference type="PROSITE" id="PS51294">
    <property type="entry name" value="HTH_MYB"/>
    <property type="match status" value="1"/>
</dbReference>
<dbReference type="Gene3D" id="1.10.10.60">
    <property type="entry name" value="Homeodomain-like"/>
    <property type="match status" value="1"/>
</dbReference>
<gene>
    <name evidence="7" type="ORF">CASFOL_000067</name>
</gene>
<evidence type="ECO:0000256" key="5">
    <source>
        <dbReference type="ARBA" id="ARBA00023242"/>
    </source>
</evidence>
<dbReference type="PANTHER" id="PTHR44191:SF64">
    <property type="entry name" value="TRANSCRIPTION FACTOR MYB1R1"/>
    <property type="match status" value="1"/>
</dbReference>
<reference evidence="8" key="1">
    <citation type="journal article" date="2024" name="IScience">
        <title>Strigolactones Initiate the Formation of Haustorium-like Structures in Castilleja.</title>
        <authorList>
            <person name="Buerger M."/>
            <person name="Peterson D."/>
            <person name="Chory J."/>
        </authorList>
    </citation>
    <scope>NUCLEOTIDE SEQUENCE [LARGE SCALE GENOMIC DNA]</scope>
</reference>
<dbReference type="FunFam" id="1.10.10.60:FF:000009">
    <property type="entry name" value="transcription factor MYB1R1"/>
    <property type="match status" value="1"/>
</dbReference>
<keyword evidence="8" id="KW-1185">Reference proteome</keyword>
<dbReference type="InterPro" id="IPR009057">
    <property type="entry name" value="Homeodomain-like_sf"/>
</dbReference>
<evidence type="ECO:0000259" key="6">
    <source>
        <dbReference type="PROSITE" id="PS51294"/>
    </source>
</evidence>
<keyword evidence="3" id="KW-0238">DNA-binding</keyword>
<dbReference type="SUPFAM" id="SSF46689">
    <property type="entry name" value="Homeodomain-like"/>
    <property type="match status" value="1"/>
</dbReference>
<dbReference type="InterPro" id="IPR006447">
    <property type="entry name" value="Myb_dom_plants"/>
</dbReference>
<dbReference type="InterPro" id="IPR017930">
    <property type="entry name" value="Myb_dom"/>
</dbReference>
<keyword evidence="4" id="KW-0804">Transcription</keyword>
<evidence type="ECO:0000256" key="4">
    <source>
        <dbReference type="ARBA" id="ARBA00023163"/>
    </source>
</evidence>
<feature type="domain" description="HTH myb-type" evidence="6">
    <location>
        <begin position="32"/>
        <end position="84"/>
    </location>
</feature>
<evidence type="ECO:0000256" key="3">
    <source>
        <dbReference type="ARBA" id="ARBA00023125"/>
    </source>
</evidence>
<evidence type="ECO:0000256" key="1">
    <source>
        <dbReference type="ARBA" id="ARBA00004123"/>
    </source>
</evidence>
<dbReference type="GO" id="GO:0003677">
    <property type="term" value="F:DNA binding"/>
    <property type="evidence" value="ECO:0007669"/>
    <property type="project" value="UniProtKB-KW"/>
</dbReference>
<dbReference type="InterPro" id="IPR001005">
    <property type="entry name" value="SANT/Myb"/>
</dbReference>
<dbReference type="PANTHER" id="PTHR44191">
    <property type="entry name" value="TRANSCRIPTION FACTOR KUA1"/>
    <property type="match status" value="1"/>
</dbReference>
<dbReference type="EMBL" id="JAVIJP010000001">
    <property type="protein sequence ID" value="KAL3655671.1"/>
    <property type="molecule type" value="Genomic_DNA"/>
</dbReference>
<keyword evidence="2" id="KW-0805">Transcription regulation</keyword>
<dbReference type="Proteomes" id="UP001632038">
    <property type="component" value="Unassembled WGS sequence"/>
</dbReference>
<dbReference type="Pfam" id="PF00249">
    <property type="entry name" value="Myb_DNA-binding"/>
    <property type="match status" value="1"/>
</dbReference>
<dbReference type="GO" id="GO:0005634">
    <property type="term" value="C:nucleus"/>
    <property type="evidence" value="ECO:0007669"/>
    <property type="project" value="UniProtKB-SubCell"/>
</dbReference>
<dbReference type="NCBIfam" id="TIGR01557">
    <property type="entry name" value="myb_SHAQKYF"/>
    <property type="match status" value="1"/>
</dbReference>
<proteinExistence type="predicted"/>
<keyword evidence="5" id="KW-0539">Nucleus</keyword>
<dbReference type="GO" id="GO:0006355">
    <property type="term" value="P:regulation of DNA-templated transcription"/>
    <property type="evidence" value="ECO:0007669"/>
    <property type="project" value="UniProtKB-ARBA"/>
</dbReference>
<sequence>MVATKKTLALVMRLGKYTLGYKTVLRTLRSSKGVPWSEEDHRLFLLGLQKVGKGDSRGILRNYVKTRTPTQVAGHAQKYSDDQTITGAAGDPVFSISQLMR</sequence>